<dbReference type="PANTHER" id="PTHR48006">
    <property type="entry name" value="LEUCINE-RICH REPEAT-CONTAINING PROTEIN DDB_G0281931-RELATED"/>
    <property type="match status" value="1"/>
</dbReference>
<keyword evidence="10" id="KW-0067">ATP-binding</keyword>
<keyword evidence="5" id="KW-0723">Serine/threonine-protein kinase</keyword>
<keyword evidence="6" id="KW-0808">Transferase</keyword>
<dbReference type="PANTHER" id="PTHR48006:SF102">
    <property type="entry name" value="LEUCINE-RICH REPEAT-CONTAINING PROTEIN DDB_G0281931-RELATED"/>
    <property type="match status" value="1"/>
</dbReference>
<evidence type="ECO:0000256" key="12">
    <source>
        <dbReference type="ARBA" id="ARBA00023136"/>
    </source>
</evidence>
<evidence type="ECO:0000256" key="11">
    <source>
        <dbReference type="ARBA" id="ARBA00022989"/>
    </source>
</evidence>
<feature type="transmembrane region" description="Helical" evidence="16">
    <location>
        <begin position="291"/>
        <end position="310"/>
    </location>
</feature>
<keyword evidence="8" id="KW-0547">Nucleotide-binding</keyword>
<organism evidence="18 19">
    <name type="scientific">Arabidopsis arenosa</name>
    <name type="common">Sand rock-cress</name>
    <name type="synonym">Cardaminopsis arenosa</name>
    <dbReference type="NCBI Taxonomy" id="38785"/>
    <lineage>
        <taxon>Eukaryota</taxon>
        <taxon>Viridiplantae</taxon>
        <taxon>Streptophyta</taxon>
        <taxon>Embryophyta</taxon>
        <taxon>Tracheophyta</taxon>
        <taxon>Spermatophyta</taxon>
        <taxon>Magnoliopsida</taxon>
        <taxon>eudicotyledons</taxon>
        <taxon>Gunneridae</taxon>
        <taxon>Pentapetalae</taxon>
        <taxon>rosids</taxon>
        <taxon>malvids</taxon>
        <taxon>Brassicales</taxon>
        <taxon>Brassicaceae</taxon>
        <taxon>Camelineae</taxon>
        <taxon>Arabidopsis</taxon>
    </lineage>
</organism>
<feature type="transmembrane region" description="Helical" evidence="16">
    <location>
        <begin position="256"/>
        <end position="279"/>
    </location>
</feature>
<keyword evidence="9" id="KW-0418">Kinase</keyword>
<keyword evidence="11 16" id="KW-1133">Transmembrane helix</keyword>
<evidence type="ECO:0000256" key="15">
    <source>
        <dbReference type="SAM" id="MobiDB-lite"/>
    </source>
</evidence>
<feature type="compositionally biased region" description="Polar residues" evidence="15">
    <location>
        <begin position="395"/>
        <end position="407"/>
    </location>
</feature>
<keyword evidence="12 16" id="KW-0472">Membrane</keyword>
<dbReference type="GO" id="GO:0005524">
    <property type="term" value="F:ATP binding"/>
    <property type="evidence" value="ECO:0007669"/>
    <property type="project" value="UniProtKB-KW"/>
</dbReference>
<feature type="domain" description="Peptidase S54 rhomboid" evidence="17">
    <location>
        <begin position="235"/>
        <end position="333"/>
    </location>
</feature>
<accession>A0A8S2A0E2</accession>
<proteinExistence type="inferred from homology"/>
<evidence type="ECO:0000256" key="9">
    <source>
        <dbReference type="ARBA" id="ARBA00022777"/>
    </source>
</evidence>
<comment type="similarity">
    <text evidence="3">Belongs to the peptidase S54 family.</text>
</comment>
<evidence type="ECO:0000256" key="2">
    <source>
        <dbReference type="ARBA" id="ARBA00004479"/>
    </source>
</evidence>
<keyword evidence="19" id="KW-1185">Reference proteome</keyword>
<dbReference type="AlphaFoldDB" id="A0A8S2A0E2"/>
<gene>
    <name evidence="18" type="ORF">AARE701A_LOCUS8682</name>
</gene>
<dbReference type="Proteomes" id="UP000682877">
    <property type="component" value="Chromosome 3"/>
</dbReference>
<dbReference type="Gene3D" id="1.20.1540.10">
    <property type="entry name" value="Rhomboid-like"/>
    <property type="match status" value="1"/>
</dbReference>
<evidence type="ECO:0000256" key="14">
    <source>
        <dbReference type="ARBA" id="ARBA00048679"/>
    </source>
</evidence>
<dbReference type="InterPro" id="IPR032675">
    <property type="entry name" value="LRR_dom_sf"/>
</dbReference>
<evidence type="ECO:0000256" key="7">
    <source>
        <dbReference type="ARBA" id="ARBA00022692"/>
    </source>
</evidence>
<dbReference type="SUPFAM" id="SSF52058">
    <property type="entry name" value="L domain-like"/>
    <property type="match status" value="1"/>
</dbReference>
<evidence type="ECO:0000256" key="3">
    <source>
        <dbReference type="ARBA" id="ARBA00009045"/>
    </source>
</evidence>
<dbReference type="Pfam" id="PF00560">
    <property type="entry name" value="LRR_1"/>
    <property type="match status" value="2"/>
</dbReference>
<sequence length="407" mass="44846">MEMKNLTSLKVLNISNNGSFPGEIVKAMVDLEVLDAYNNDFTGTLPLEIPELKKHKHLSLGGNFFNGEIPDSYGDIQSLEYLGLRAGLSGKSPAFPSRLKNVREMYIGYYNSYTGGITPEFGGLTKLEILDMASCTLTLTGEIPQSFIDLGNITLINLFRNKLYGQIPDIIGDLPKLEVFEVWENNFTLQLPANLGRNGKLIKLDVSHNHLTGLIPMDCSRVYGYMLGFFMFLPTLRIGLLYMISGFGGSLLSSLFNRAGISVGASGALFGLLGAMLSELLTNWTIYANKFAALLTLIFIIAINLAVGILPHVDNFAHLGGFSSGFLLGFVFMIRPQYGYFNQRNNPRGYAAPSAKSKHKPYQYVLWITSLVLLIAGGTRKSHTCDPMTLKVKQETNQPINPRSDSS</sequence>
<dbReference type="InterPro" id="IPR022764">
    <property type="entry name" value="Peptidase_S54_rhomboid_dom"/>
</dbReference>
<evidence type="ECO:0000313" key="18">
    <source>
        <dbReference type="EMBL" id="CAE5983839.1"/>
    </source>
</evidence>
<evidence type="ECO:0000256" key="1">
    <source>
        <dbReference type="ARBA" id="ARBA00004141"/>
    </source>
</evidence>
<dbReference type="InterPro" id="IPR035952">
    <property type="entry name" value="Rhomboid-like_sf"/>
</dbReference>
<evidence type="ECO:0000313" key="19">
    <source>
        <dbReference type="Proteomes" id="UP000682877"/>
    </source>
</evidence>
<evidence type="ECO:0000259" key="17">
    <source>
        <dbReference type="Pfam" id="PF01694"/>
    </source>
</evidence>
<comment type="subcellular location">
    <subcellularLocation>
        <location evidence="1">Membrane</location>
        <topology evidence="1">Multi-pass membrane protein</topology>
    </subcellularLocation>
    <subcellularLocation>
        <location evidence="2">Membrane</location>
        <topology evidence="2">Single-pass type I membrane protein</topology>
    </subcellularLocation>
</comment>
<dbReference type="Pfam" id="PF01694">
    <property type="entry name" value="Rhomboid"/>
    <property type="match status" value="1"/>
</dbReference>
<evidence type="ECO:0000256" key="16">
    <source>
        <dbReference type="SAM" id="Phobius"/>
    </source>
</evidence>
<dbReference type="GO" id="GO:0004252">
    <property type="term" value="F:serine-type endopeptidase activity"/>
    <property type="evidence" value="ECO:0007669"/>
    <property type="project" value="InterPro"/>
</dbReference>
<dbReference type="EMBL" id="LR999453">
    <property type="protein sequence ID" value="CAE5983839.1"/>
    <property type="molecule type" value="Genomic_DNA"/>
</dbReference>
<comment type="catalytic activity">
    <reaction evidence="14">
        <text>L-seryl-[protein] + ATP = O-phospho-L-seryl-[protein] + ADP + H(+)</text>
        <dbReference type="Rhea" id="RHEA:17989"/>
        <dbReference type="Rhea" id="RHEA-COMP:9863"/>
        <dbReference type="Rhea" id="RHEA-COMP:11604"/>
        <dbReference type="ChEBI" id="CHEBI:15378"/>
        <dbReference type="ChEBI" id="CHEBI:29999"/>
        <dbReference type="ChEBI" id="CHEBI:30616"/>
        <dbReference type="ChEBI" id="CHEBI:83421"/>
        <dbReference type="ChEBI" id="CHEBI:456216"/>
        <dbReference type="EC" id="2.7.11.1"/>
    </reaction>
</comment>
<feature type="transmembrane region" description="Helical" evidence="16">
    <location>
        <begin position="316"/>
        <end position="334"/>
    </location>
</feature>
<feature type="region of interest" description="Disordered" evidence="15">
    <location>
        <begin position="386"/>
        <end position="407"/>
    </location>
</feature>
<dbReference type="GO" id="GO:0004674">
    <property type="term" value="F:protein serine/threonine kinase activity"/>
    <property type="evidence" value="ECO:0007669"/>
    <property type="project" value="UniProtKB-KW"/>
</dbReference>
<dbReference type="FunFam" id="3.80.10.10:FF:000221">
    <property type="entry name" value="Leucine-rich repeat receptor-like protein kinase PXL1"/>
    <property type="match status" value="1"/>
</dbReference>
<evidence type="ECO:0000256" key="4">
    <source>
        <dbReference type="ARBA" id="ARBA00012513"/>
    </source>
</evidence>
<dbReference type="InterPro" id="IPR051824">
    <property type="entry name" value="LRR_Rcpt-Like_S/T_Kinase"/>
</dbReference>
<protein>
    <recommendedName>
        <fullName evidence="4">non-specific serine/threonine protein kinase</fullName>
        <ecNumber evidence="4">2.7.11.1</ecNumber>
    </recommendedName>
</protein>
<evidence type="ECO:0000256" key="10">
    <source>
        <dbReference type="ARBA" id="ARBA00022840"/>
    </source>
</evidence>
<dbReference type="EC" id="2.7.11.1" evidence="4"/>
<dbReference type="SUPFAM" id="SSF144091">
    <property type="entry name" value="Rhomboid-like"/>
    <property type="match status" value="1"/>
</dbReference>
<feature type="transmembrane region" description="Helical" evidence="16">
    <location>
        <begin position="222"/>
        <end position="244"/>
    </location>
</feature>
<dbReference type="InterPro" id="IPR001611">
    <property type="entry name" value="Leu-rich_rpt"/>
</dbReference>
<dbReference type="GO" id="GO:0016020">
    <property type="term" value="C:membrane"/>
    <property type="evidence" value="ECO:0007669"/>
    <property type="project" value="UniProtKB-SubCell"/>
</dbReference>
<comment type="catalytic activity">
    <reaction evidence="13">
        <text>L-threonyl-[protein] + ATP = O-phospho-L-threonyl-[protein] + ADP + H(+)</text>
        <dbReference type="Rhea" id="RHEA:46608"/>
        <dbReference type="Rhea" id="RHEA-COMP:11060"/>
        <dbReference type="Rhea" id="RHEA-COMP:11605"/>
        <dbReference type="ChEBI" id="CHEBI:15378"/>
        <dbReference type="ChEBI" id="CHEBI:30013"/>
        <dbReference type="ChEBI" id="CHEBI:30616"/>
        <dbReference type="ChEBI" id="CHEBI:61977"/>
        <dbReference type="ChEBI" id="CHEBI:456216"/>
        <dbReference type="EC" id="2.7.11.1"/>
    </reaction>
</comment>
<evidence type="ECO:0000256" key="6">
    <source>
        <dbReference type="ARBA" id="ARBA00022679"/>
    </source>
</evidence>
<evidence type="ECO:0000256" key="13">
    <source>
        <dbReference type="ARBA" id="ARBA00047899"/>
    </source>
</evidence>
<keyword evidence="7 16" id="KW-0812">Transmembrane</keyword>
<evidence type="ECO:0000256" key="5">
    <source>
        <dbReference type="ARBA" id="ARBA00022527"/>
    </source>
</evidence>
<dbReference type="Gene3D" id="3.80.10.10">
    <property type="entry name" value="Ribonuclease Inhibitor"/>
    <property type="match status" value="1"/>
</dbReference>
<reference evidence="18" key="1">
    <citation type="submission" date="2021-01" db="EMBL/GenBank/DDBJ databases">
        <authorList>
            <person name="Bezrukov I."/>
        </authorList>
    </citation>
    <scope>NUCLEOTIDE SEQUENCE</scope>
</reference>
<evidence type="ECO:0000256" key="8">
    <source>
        <dbReference type="ARBA" id="ARBA00022741"/>
    </source>
</evidence>
<name>A0A8S2A0E2_ARAAE</name>